<dbReference type="RefSeq" id="WP_058378771.1">
    <property type="nucleotide sequence ID" value="NZ_CP013480.3"/>
</dbReference>
<dbReference type="EMBL" id="CP013480">
    <property type="protein sequence ID" value="ALS61861.1"/>
    <property type="molecule type" value="Genomic_DNA"/>
</dbReference>
<dbReference type="Proteomes" id="UP000060277">
    <property type="component" value="Chromosome"/>
</dbReference>
<sequence length="61" mass="6796">MDATTQKKLENVHREAKALPALVRAQGGKFFDALLDILDHLAQRDSRIVASQTSPERGNHE</sequence>
<proteinExistence type="predicted"/>
<protein>
    <submittedName>
        <fullName evidence="1">Uncharacterized protein</fullName>
    </submittedName>
</protein>
<accession>A0ABM5WMS0</accession>
<evidence type="ECO:0000313" key="2">
    <source>
        <dbReference type="Proteomes" id="UP000060277"/>
    </source>
</evidence>
<keyword evidence="2" id="KW-1185">Reference proteome</keyword>
<name>A0ABM5WMS0_9BURK</name>
<reference evidence="2" key="1">
    <citation type="submission" date="2015-12" db="EMBL/GenBank/DDBJ databases">
        <title>Complete genome sequence of Pandoraea norimbergensis DSM 11628.</title>
        <authorList>
            <person name="Ee R."/>
            <person name="Lim Y.-L."/>
            <person name="Yong D."/>
            <person name="Yin W.-F."/>
            <person name="Chan K.-G."/>
        </authorList>
    </citation>
    <scope>NUCLEOTIDE SEQUENCE [LARGE SCALE GENOMIC DNA]</scope>
    <source>
        <strain evidence="2">DSM 11628</strain>
    </source>
</reference>
<organism evidence="1 2">
    <name type="scientific">Pandoraea norimbergensis</name>
    <dbReference type="NCBI Taxonomy" id="93219"/>
    <lineage>
        <taxon>Bacteria</taxon>
        <taxon>Pseudomonadati</taxon>
        <taxon>Pseudomonadota</taxon>
        <taxon>Betaproteobacteria</taxon>
        <taxon>Burkholderiales</taxon>
        <taxon>Burkholderiaceae</taxon>
        <taxon>Pandoraea</taxon>
    </lineage>
</organism>
<gene>
    <name evidence="1" type="ORF">AT302_20840</name>
</gene>
<evidence type="ECO:0000313" key="1">
    <source>
        <dbReference type="EMBL" id="ALS61861.1"/>
    </source>
</evidence>